<organism evidence="2 3">
    <name type="scientific">Nitrospira moscoviensis</name>
    <dbReference type="NCBI Taxonomy" id="42253"/>
    <lineage>
        <taxon>Bacteria</taxon>
        <taxon>Pseudomonadati</taxon>
        <taxon>Nitrospirota</taxon>
        <taxon>Nitrospiria</taxon>
        <taxon>Nitrospirales</taxon>
        <taxon>Nitrospiraceae</taxon>
        <taxon>Nitrospira</taxon>
    </lineage>
</organism>
<protein>
    <submittedName>
        <fullName evidence="2">Putative Nucleotidyltransferase</fullName>
    </submittedName>
</protein>
<keyword evidence="2" id="KW-0808">Transferase</keyword>
<accession>A0A0K2G8K0</accession>
<dbReference type="PANTHER" id="PTHR43852">
    <property type="entry name" value="NUCLEOTIDYLTRANSFERASE"/>
    <property type="match status" value="1"/>
</dbReference>
<feature type="domain" description="Polymerase beta nucleotidyltransferase" evidence="1">
    <location>
        <begin position="7"/>
        <end position="96"/>
    </location>
</feature>
<name>A0A0K2G8K0_NITMO</name>
<dbReference type="InterPro" id="IPR043519">
    <property type="entry name" value="NT_sf"/>
</dbReference>
<dbReference type="GO" id="GO:0016740">
    <property type="term" value="F:transferase activity"/>
    <property type="evidence" value="ECO:0007669"/>
    <property type="project" value="UniProtKB-KW"/>
</dbReference>
<dbReference type="PATRIC" id="fig|42253.5.peg.818"/>
<dbReference type="AlphaFoldDB" id="A0A0K2G8K0"/>
<dbReference type="STRING" id="42253.NITMOv2_0835"/>
<proteinExistence type="predicted"/>
<dbReference type="NCBIfam" id="NF047752">
    <property type="entry name" value="MntA_antitoxin"/>
    <property type="match status" value="1"/>
</dbReference>
<dbReference type="OrthoDB" id="9793109at2"/>
<evidence type="ECO:0000313" key="3">
    <source>
        <dbReference type="Proteomes" id="UP000069205"/>
    </source>
</evidence>
<evidence type="ECO:0000313" key="2">
    <source>
        <dbReference type="EMBL" id="ALA57270.1"/>
    </source>
</evidence>
<dbReference type="KEGG" id="nmv:NITMOv2_0835"/>
<gene>
    <name evidence="2" type="ORF">NITMOv2_0835</name>
</gene>
<reference evidence="2 3" key="1">
    <citation type="journal article" date="2015" name="Proc. Natl. Acad. Sci. U.S.A.">
        <title>Expanded metabolic versatility of ubiquitous nitrite-oxidizing bacteria from the genus Nitrospira.</title>
        <authorList>
            <person name="Koch H."/>
            <person name="Lucker S."/>
            <person name="Albertsen M."/>
            <person name="Kitzinger K."/>
            <person name="Herbold C."/>
            <person name="Spieck E."/>
            <person name="Nielsen P.H."/>
            <person name="Wagner M."/>
            <person name="Daims H."/>
        </authorList>
    </citation>
    <scope>NUCLEOTIDE SEQUENCE [LARGE SCALE GENOMIC DNA]</scope>
    <source>
        <strain evidence="2 3">NSP M-1</strain>
    </source>
</reference>
<dbReference type="InterPro" id="IPR041633">
    <property type="entry name" value="Polbeta"/>
</dbReference>
<evidence type="ECO:0000259" key="1">
    <source>
        <dbReference type="Pfam" id="PF18765"/>
    </source>
</evidence>
<dbReference type="CDD" id="cd05403">
    <property type="entry name" value="NT_KNTase_like"/>
    <property type="match status" value="1"/>
</dbReference>
<dbReference type="SUPFAM" id="SSF81301">
    <property type="entry name" value="Nucleotidyltransferase"/>
    <property type="match status" value="1"/>
</dbReference>
<sequence length="131" mass="14934">MDDHALIEHIRQSVPDLIALYRFGSHAKGTARPDSDVDLAVLAHTPIPNLRRFELAQELAVRLHRDVDLVDLRTASTLMRMQVVSTGECLASQDQQARREFEMYAYSDYARLNEERRAIIKGIVKRGLVYG</sequence>
<dbReference type="PANTHER" id="PTHR43852:SF2">
    <property type="entry name" value="PROTEIN ADENYLYLTRANSFERASE MNTA"/>
    <property type="match status" value="1"/>
</dbReference>
<dbReference type="Gene3D" id="3.30.460.10">
    <property type="entry name" value="Beta Polymerase, domain 2"/>
    <property type="match status" value="1"/>
</dbReference>
<keyword evidence="3" id="KW-1185">Reference proteome</keyword>
<dbReference type="RefSeq" id="WP_053378632.1">
    <property type="nucleotide sequence ID" value="NZ_CP011801.1"/>
</dbReference>
<dbReference type="EMBL" id="CP011801">
    <property type="protein sequence ID" value="ALA57270.1"/>
    <property type="molecule type" value="Genomic_DNA"/>
</dbReference>
<dbReference type="Pfam" id="PF18765">
    <property type="entry name" value="Polbeta"/>
    <property type="match status" value="1"/>
</dbReference>
<dbReference type="InterPro" id="IPR052930">
    <property type="entry name" value="TA_antitoxin_MntA"/>
</dbReference>
<dbReference type="Proteomes" id="UP000069205">
    <property type="component" value="Chromosome"/>
</dbReference>